<reference evidence="1 2" key="1">
    <citation type="submission" date="2016-05" db="EMBL/GenBank/DDBJ databases">
        <title>Microbial solvent formation.</title>
        <authorList>
            <person name="Poehlein A."/>
            <person name="Montoya Solano J.D."/>
            <person name="Flitsch S."/>
            <person name="Krabben P."/>
            <person name="Duerre P."/>
            <person name="Daniel R."/>
        </authorList>
    </citation>
    <scope>NUCLEOTIDE SEQUENCE [LARGE SCALE GENOMIC DNA]</scope>
    <source>
        <strain evidence="1 2">DSM 2619</strain>
    </source>
</reference>
<evidence type="ECO:0000313" key="2">
    <source>
        <dbReference type="Proteomes" id="UP000190890"/>
    </source>
</evidence>
<sequence length="235" mass="27651">MSKLAKVLTNKEIKDSLQKILGVMNDYEEYEISNGDAWTYKFNLKKNSDIECRIYDGEWCEYVMAIPNDVTSVKDILKGYINYLYENEINFRNSYLKANKGWYSRKHKSLNTWFERNNRAKIDAIVEDIAERYSTTKRVESDIAHYKVFISRLYYALNCLDKNWKLEDIKEAAFKRCSELGIKNIRISYIDSRLSVMKNNNNATAVLDKFDIEIDSYSNISMVVNQITSRLRKVA</sequence>
<gene>
    <name evidence="1" type="ORF">CLPUN_13310</name>
</gene>
<name>A0A1S8TRV1_9CLOT</name>
<dbReference type="AlphaFoldDB" id="A0A1S8TRV1"/>
<dbReference type="Proteomes" id="UP000190890">
    <property type="component" value="Unassembled WGS sequence"/>
</dbReference>
<protein>
    <submittedName>
        <fullName evidence="1">Uncharacterized protein</fullName>
    </submittedName>
</protein>
<dbReference type="STRING" id="29367.CLPUN_13310"/>
<keyword evidence="2" id="KW-1185">Reference proteome</keyword>
<comment type="caution">
    <text evidence="1">The sequence shown here is derived from an EMBL/GenBank/DDBJ whole genome shotgun (WGS) entry which is preliminary data.</text>
</comment>
<evidence type="ECO:0000313" key="1">
    <source>
        <dbReference type="EMBL" id="OOM80476.1"/>
    </source>
</evidence>
<dbReference type="OrthoDB" id="9887906at2"/>
<organism evidence="1 2">
    <name type="scientific">Clostridium puniceum</name>
    <dbReference type="NCBI Taxonomy" id="29367"/>
    <lineage>
        <taxon>Bacteria</taxon>
        <taxon>Bacillati</taxon>
        <taxon>Bacillota</taxon>
        <taxon>Clostridia</taxon>
        <taxon>Eubacteriales</taxon>
        <taxon>Clostridiaceae</taxon>
        <taxon>Clostridium</taxon>
    </lineage>
</organism>
<dbReference type="RefSeq" id="WP_077846538.1">
    <property type="nucleotide sequence ID" value="NZ_LZZM01000084.1"/>
</dbReference>
<dbReference type="EMBL" id="LZZM01000084">
    <property type="protein sequence ID" value="OOM80476.1"/>
    <property type="molecule type" value="Genomic_DNA"/>
</dbReference>
<proteinExistence type="predicted"/>
<accession>A0A1S8TRV1</accession>